<dbReference type="OrthoDB" id="242910at2759"/>
<dbReference type="FunFam" id="1.10.510.10:FF:000497">
    <property type="entry name" value="Phosphoinositide 3-kinase regulatory subunit"/>
    <property type="match status" value="1"/>
</dbReference>
<keyword evidence="8" id="KW-0067">ATP-binding</keyword>
<evidence type="ECO:0000256" key="5">
    <source>
        <dbReference type="ARBA" id="ARBA00022737"/>
    </source>
</evidence>
<dbReference type="GO" id="GO:0034272">
    <property type="term" value="C:phosphatidylinositol 3-kinase complex, class III, type II"/>
    <property type="evidence" value="ECO:0007669"/>
    <property type="project" value="EnsemblFungi"/>
</dbReference>
<accession>S9RMM0</accession>
<dbReference type="SUPFAM" id="SSF56112">
    <property type="entry name" value="Protein kinase-like (PK-like)"/>
    <property type="match status" value="1"/>
</dbReference>
<feature type="compositionally biased region" description="Polar residues" evidence="10">
    <location>
        <begin position="1028"/>
        <end position="1039"/>
    </location>
</feature>
<keyword evidence="3" id="KW-0853">WD repeat</keyword>
<keyword evidence="4" id="KW-0808">Transferase</keyword>
<feature type="region of interest" description="Disordered" evidence="10">
    <location>
        <begin position="978"/>
        <end position="1039"/>
    </location>
</feature>
<dbReference type="HOGENOM" id="CLU_001696_0_1_1"/>
<evidence type="ECO:0000313" key="13">
    <source>
        <dbReference type="Proteomes" id="UP000016088"/>
    </source>
</evidence>
<keyword evidence="7 12" id="KW-0418">Kinase</keyword>
<dbReference type="Proteomes" id="UP000016088">
    <property type="component" value="Unassembled WGS sequence"/>
</dbReference>
<dbReference type="EC" id="2.7.11.1" evidence="1"/>
<dbReference type="OMA" id="YNLLCSW"/>
<dbReference type="GO" id="GO:0045324">
    <property type="term" value="P:late endosome to vacuole transport"/>
    <property type="evidence" value="ECO:0007669"/>
    <property type="project" value="InterPro"/>
</dbReference>
<dbReference type="VEuPathDB" id="FungiDB:SOCG_04429"/>
<evidence type="ECO:0000256" key="1">
    <source>
        <dbReference type="ARBA" id="ARBA00012513"/>
    </source>
</evidence>
<evidence type="ECO:0000259" key="11">
    <source>
        <dbReference type="PROSITE" id="PS50011"/>
    </source>
</evidence>
<evidence type="ECO:0000256" key="6">
    <source>
        <dbReference type="ARBA" id="ARBA00022741"/>
    </source>
</evidence>
<dbReference type="GO" id="GO:0005770">
    <property type="term" value="C:late endosome"/>
    <property type="evidence" value="ECO:0007669"/>
    <property type="project" value="TreeGrafter"/>
</dbReference>
<evidence type="ECO:0000313" key="12">
    <source>
        <dbReference type="EMBL" id="EPX75184.1"/>
    </source>
</evidence>
<dbReference type="InterPro" id="IPR016024">
    <property type="entry name" value="ARM-type_fold"/>
</dbReference>
<dbReference type="GeneID" id="25033391"/>
<feature type="domain" description="Protein kinase" evidence="11">
    <location>
        <begin position="24"/>
        <end position="293"/>
    </location>
</feature>
<dbReference type="SUPFAM" id="SSF50978">
    <property type="entry name" value="WD40 repeat-like"/>
    <property type="match status" value="1"/>
</dbReference>
<evidence type="ECO:0000256" key="10">
    <source>
        <dbReference type="SAM" id="MobiDB-lite"/>
    </source>
</evidence>
<dbReference type="GO" id="GO:0006623">
    <property type="term" value="P:protein targeting to vacuole"/>
    <property type="evidence" value="ECO:0007669"/>
    <property type="project" value="TreeGrafter"/>
</dbReference>
<keyword evidence="13" id="KW-1185">Reference proteome</keyword>
<feature type="repeat" description="HEAT" evidence="9">
    <location>
        <begin position="632"/>
        <end position="670"/>
    </location>
</feature>
<protein>
    <recommendedName>
        <fullName evidence="1">non-specific serine/threonine protein kinase</fullName>
        <ecNumber evidence="1">2.7.11.1</ecNumber>
    </recommendedName>
</protein>
<name>S9RMM0_SCHOY</name>
<dbReference type="InterPro" id="IPR021133">
    <property type="entry name" value="HEAT_type_2"/>
</dbReference>
<evidence type="ECO:0000256" key="7">
    <source>
        <dbReference type="ARBA" id="ARBA00022777"/>
    </source>
</evidence>
<dbReference type="GO" id="GO:0016236">
    <property type="term" value="P:macroautophagy"/>
    <property type="evidence" value="ECO:0007669"/>
    <property type="project" value="EnsemblFungi"/>
</dbReference>
<keyword evidence="6" id="KW-0547">Nucleotide-binding</keyword>
<evidence type="ECO:0000256" key="9">
    <source>
        <dbReference type="PROSITE-ProRule" id="PRU00103"/>
    </source>
</evidence>
<keyword evidence="5" id="KW-0677">Repeat</keyword>
<dbReference type="EMBL" id="KE503206">
    <property type="protein sequence ID" value="EPX75184.1"/>
    <property type="molecule type" value="Genomic_DNA"/>
</dbReference>
<dbReference type="PANTHER" id="PTHR17583">
    <property type="entry name" value="PHOSPHOINOSITIDE 3-KINASE REGULATORY SUBUNIT 4"/>
    <property type="match status" value="1"/>
</dbReference>
<dbReference type="CDD" id="cd13980">
    <property type="entry name" value="STKc_Vps15"/>
    <property type="match status" value="1"/>
</dbReference>
<dbReference type="PROSITE" id="PS00108">
    <property type="entry name" value="PROTEIN_KINASE_ST"/>
    <property type="match status" value="1"/>
</dbReference>
<reference evidence="12 13" key="1">
    <citation type="journal article" date="2011" name="Science">
        <title>Comparative functional genomics of the fission yeasts.</title>
        <authorList>
            <person name="Rhind N."/>
            <person name="Chen Z."/>
            <person name="Yassour M."/>
            <person name="Thompson D.A."/>
            <person name="Haas B.J."/>
            <person name="Habib N."/>
            <person name="Wapinski I."/>
            <person name="Roy S."/>
            <person name="Lin M.F."/>
            <person name="Heiman D.I."/>
            <person name="Young S.K."/>
            <person name="Furuya K."/>
            <person name="Guo Y."/>
            <person name="Pidoux A."/>
            <person name="Chen H.M."/>
            <person name="Robbertse B."/>
            <person name="Goldberg J.M."/>
            <person name="Aoki K."/>
            <person name="Bayne E.H."/>
            <person name="Berlin A.M."/>
            <person name="Desjardins C.A."/>
            <person name="Dobbs E."/>
            <person name="Dukaj L."/>
            <person name="Fan L."/>
            <person name="FitzGerald M.G."/>
            <person name="French C."/>
            <person name="Gujja S."/>
            <person name="Hansen K."/>
            <person name="Keifenheim D."/>
            <person name="Levin J.Z."/>
            <person name="Mosher R.A."/>
            <person name="Mueller C.A."/>
            <person name="Pfiffner J."/>
            <person name="Priest M."/>
            <person name="Russ C."/>
            <person name="Smialowska A."/>
            <person name="Swoboda P."/>
            <person name="Sykes S.M."/>
            <person name="Vaughn M."/>
            <person name="Vengrova S."/>
            <person name="Yoder R."/>
            <person name="Zeng Q."/>
            <person name="Allshire R."/>
            <person name="Baulcombe D."/>
            <person name="Birren B.W."/>
            <person name="Brown W."/>
            <person name="Ekwall K."/>
            <person name="Kellis M."/>
            <person name="Leatherwood J."/>
            <person name="Levin H."/>
            <person name="Margalit H."/>
            <person name="Martienssen R."/>
            <person name="Nieduszynski C.A."/>
            <person name="Spatafora J.W."/>
            <person name="Friedman N."/>
            <person name="Dalgaard J.Z."/>
            <person name="Baumann P."/>
            <person name="Niki H."/>
            <person name="Regev A."/>
            <person name="Nusbaum C."/>
        </authorList>
    </citation>
    <scope>NUCLEOTIDE SEQUENCE [LARGE SCALE GENOMIC DNA]</scope>
    <source>
        <strain evidence="13">yFS286</strain>
    </source>
</reference>
<dbReference type="RefSeq" id="XP_013017629.1">
    <property type="nucleotide sequence ID" value="XM_013162175.1"/>
</dbReference>
<dbReference type="InterPro" id="IPR000719">
    <property type="entry name" value="Prot_kinase_dom"/>
</dbReference>
<dbReference type="GO" id="GO:0034271">
    <property type="term" value="C:phosphatidylinositol 3-kinase complex, class III, type I"/>
    <property type="evidence" value="ECO:0007669"/>
    <property type="project" value="EnsemblFungi"/>
</dbReference>
<dbReference type="PROSITE" id="PS50077">
    <property type="entry name" value="HEAT_REPEAT"/>
    <property type="match status" value="1"/>
</dbReference>
<dbReference type="Gene3D" id="1.10.510.10">
    <property type="entry name" value="Transferase(Phosphotransferase) domain 1"/>
    <property type="match status" value="1"/>
</dbReference>
<organism evidence="12 13">
    <name type="scientific">Schizosaccharomyces octosporus (strain yFS286)</name>
    <name type="common">Fission yeast</name>
    <name type="synonym">Octosporomyces octosporus</name>
    <dbReference type="NCBI Taxonomy" id="483514"/>
    <lineage>
        <taxon>Eukaryota</taxon>
        <taxon>Fungi</taxon>
        <taxon>Dikarya</taxon>
        <taxon>Ascomycota</taxon>
        <taxon>Taphrinomycotina</taxon>
        <taxon>Schizosaccharomycetes</taxon>
        <taxon>Schizosaccharomycetales</taxon>
        <taxon>Schizosaccharomycetaceae</taxon>
        <taxon>Schizosaccharomyces</taxon>
    </lineage>
</organism>
<feature type="region of interest" description="Disordered" evidence="10">
    <location>
        <begin position="1428"/>
        <end position="1456"/>
    </location>
</feature>
<dbReference type="InterPro" id="IPR015943">
    <property type="entry name" value="WD40/YVTN_repeat-like_dom_sf"/>
</dbReference>
<dbReference type="Pfam" id="PF22956">
    <property type="entry name" value="VPS15-like_hel"/>
    <property type="match status" value="1"/>
</dbReference>
<feature type="compositionally biased region" description="Polar residues" evidence="10">
    <location>
        <begin position="978"/>
        <end position="988"/>
    </location>
</feature>
<keyword evidence="2" id="KW-0723">Serine/threonine-protein kinase</keyword>
<evidence type="ECO:0000256" key="4">
    <source>
        <dbReference type="ARBA" id="ARBA00022679"/>
    </source>
</evidence>
<dbReference type="GO" id="GO:0071561">
    <property type="term" value="C:nucleus-vacuole junction"/>
    <property type="evidence" value="ECO:0007669"/>
    <property type="project" value="TreeGrafter"/>
</dbReference>
<dbReference type="GO" id="GO:0004674">
    <property type="term" value="F:protein serine/threonine kinase activity"/>
    <property type="evidence" value="ECO:0007669"/>
    <property type="project" value="UniProtKB-KW"/>
</dbReference>
<evidence type="ECO:0000256" key="2">
    <source>
        <dbReference type="ARBA" id="ARBA00022527"/>
    </source>
</evidence>
<dbReference type="PROSITE" id="PS50011">
    <property type="entry name" value="PROTEIN_KINASE_DOM"/>
    <property type="match status" value="1"/>
</dbReference>
<dbReference type="Gene3D" id="1.25.10.10">
    <property type="entry name" value="Leucine-rich Repeat Variant"/>
    <property type="match status" value="1"/>
</dbReference>
<gene>
    <name evidence="12" type="ORF">SOCG_04429</name>
</gene>
<dbReference type="PANTHER" id="PTHR17583:SF0">
    <property type="entry name" value="PHOSPHOINOSITIDE 3-KINASE REGULATORY SUBUNIT 4"/>
    <property type="match status" value="1"/>
</dbReference>
<dbReference type="InterPro" id="IPR011009">
    <property type="entry name" value="Kinase-like_dom_sf"/>
</dbReference>
<dbReference type="SMART" id="SM00220">
    <property type="entry name" value="S_TKc"/>
    <property type="match status" value="1"/>
</dbReference>
<sequence>MGIQLSTIQTPQFHELFAEELPDYYNERSLGDSQFLRTFRILKRKGNEELIKVFVNKLPEISLTAIVNSLQEEQERILERSPNILPYTKTLVTMRAAYLMRPYVAHNLYDRISTRPFLDSAEKKWIMFQLLKGISDCHRHGICHGDIKTENILVTTWNWVYISDFSSFKPTFLPEDNPADYSYFFDTSSRRVCNIAPERFVPNSQIRIAPLTPEMDIFSLGCVFAELLLEGSPLFTLSQLFNYKANNSYDISTVLRQIKDLDTQNMILEMLQCDPTKRDTADNYLKRFRGTVFPECFYTPLYDYCCKLLDPQSISYAEPVRNQPYIYSLRVDTIFNDLIPFVDAFNNDSNDHLLSRKMNDDFESSFVPLYTSLTDEFDTTFASGKWYQLFLENSKKLFGEDIHSHNARATDAGIIEHDTDYLKASLHAASILLPIVLSAVRHVRTRESKLNALRTIEILSTSIPDEAKLDTALPFIMTLVADEFTDVRIRALITITRLVRNISAIAPINAFLFQEYLFPDLQRYLSDSSSRCRATYASCLPELARQASKFVNLAQSLRNAGILSFPESEYENVNHGKAELLFETGRHDLVVTVERHVSMLLADSSSIVRRSLLSALPPLCVFFGKAKSNDLILSHLITYLNDTDWMLRSAFFESITGLAIFIGPRSVDEYILPLMLQALVDPEPAVLESVLESFAALIELHLFDKLVILKILHLIVPFSIIPNIYTRKATLSVIYSTYKCLEEIDRQCILMPVLRPYLLSPIYDINSLEELNLFILPMVPASVWSTLTHWFTESDDNSEFWKAVRSPNLSKDDDEIGDLQLSFEKTKNGNSSISNLRPRKKLHLLGHTILTSSEALELNDDDRKWIHIIQKMGMKEEHLFILGNVREYIYRTITNSGILIRKRESELAFNQSKDAPKSPLHILPEMIFWNPEAPYSPYLLRENVEQIGNNYAESTHTKHSQTEDLVSPESAAYVGTDMTNAFGSTTNSMKEKVDDKQHHQKSKSSEVNTLSEALMQRRKPVSQRRRTNSSPNSMRSIDNESSTQFMHHRMHNYDEQVSKESTAEGELTGKNKRTGKYGLTVDLKVPNLDSSSPIMTTNSNTLLSLVANERSLRDGAKKSSYTGSNPYVTNYLNKLYAEAAVAAVDFGPAVAPSWASSISLRRRGKIINPNKQSNKAIQGSDWQPEGSRVTQVNLGNVKDGDMKRIIASPDSVFFVTLGLDGLVRAWQLVESDHQIPLWKCECRLAYGHTRRNGERSRFPVVNGCFMGNTYSFASVTQEGSIEVHQLDIHNQKHKIISSNRIPNMDINDSITSMESANFYDGSIRIVIVTALSKLYYLEAGTLQSLASIQLPIERGSATSVAVSDGCLWALIGTSKGWLLLWDLRLNVLSTAWRISAKVDKIDFLSGRYRKEPAFSLFGDGINNPNIDSPSSMGLGGSSSGSFKSLQPTAPAMGNTSQDAKAISTIFGCTTVSISFSRLGNEKREKTRPEDFEDDMFENMNRLSSGVLIFDVERGKCEEMFLDNWESNVPPPYPVQQEVDDVIGSKLCQQSWIREPHLNDSFQGDSQAYHSGWPCLSVPVYYQNDSTLSQTERKILFIIVSPGSPHAYMWDTNNPSKNLSITNINETAKVSVLQHAPPVHLRTVESSQVRPKSSGVSRPLLFLQQQKYLPNENRLYPIVDIAFLYRPYALTLLIDASGTLELWA</sequence>
<dbReference type="Pfam" id="PF00069">
    <property type="entry name" value="Pkinase"/>
    <property type="match status" value="1"/>
</dbReference>
<dbReference type="InterPro" id="IPR036322">
    <property type="entry name" value="WD40_repeat_dom_sf"/>
</dbReference>
<dbReference type="Gene3D" id="2.130.10.10">
    <property type="entry name" value="YVTN repeat-like/Quinoprotein amine dehydrogenase"/>
    <property type="match status" value="1"/>
</dbReference>
<dbReference type="InterPro" id="IPR008271">
    <property type="entry name" value="Ser/Thr_kinase_AS"/>
</dbReference>
<evidence type="ECO:0000256" key="8">
    <source>
        <dbReference type="ARBA" id="ARBA00022840"/>
    </source>
</evidence>
<dbReference type="InterPro" id="IPR011989">
    <property type="entry name" value="ARM-like"/>
</dbReference>
<dbReference type="SUPFAM" id="SSF48371">
    <property type="entry name" value="ARM repeat"/>
    <property type="match status" value="1"/>
</dbReference>
<dbReference type="eggNOG" id="KOG1240">
    <property type="taxonomic scope" value="Eukaryota"/>
</dbReference>
<feature type="compositionally biased region" description="Basic residues" evidence="10">
    <location>
        <begin position="1016"/>
        <end position="1027"/>
    </location>
</feature>
<dbReference type="GO" id="GO:0005524">
    <property type="term" value="F:ATP binding"/>
    <property type="evidence" value="ECO:0007669"/>
    <property type="project" value="UniProtKB-KW"/>
</dbReference>
<dbReference type="InterPro" id="IPR045162">
    <property type="entry name" value="Vps15-like"/>
</dbReference>
<dbReference type="InterPro" id="IPR055231">
    <property type="entry name" value="2AA_helical"/>
</dbReference>
<proteinExistence type="predicted"/>
<evidence type="ECO:0000256" key="3">
    <source>
        <dbReference type="ARBA" id="ARBA00022574"/>
    </source>
</evidence>